<evidence type="ECO:0000256" key="3">
    <source>
        <dbReference type="ARBA" id="ARBA00022475"/>
    </source>
</evidence>
<gene>
    <name evidence="11" type="ORF">OQ497_07110</name>
</gene>
<feature type="transmembrane region" description="Helical" evidence="10">
    <location>
        <begin position="29"/>
        <end position="46"/>
    </location>
</feature>
<dbReference type="Proteomes" id="UP001301152">
    <property type="component" value="Unassembled WGS sequence"/>
</dbReference>
<keyword evidence="2" id="KW-0813">Transport</keyword>
<comment type="subcellular location">
    <subcellularLocation>
        <location evidence="1 9">Cell membrane</location>
        <topology evidence="1 9">Multi-pass membrane protein</topology>
    </subcellularLocation>
</comment>
<comment type="caution">
    <text evidence="11">The sequence shown here is derived from an EMBL/GenBank/DDBJ whole genome shotgun (WGS) entry which is preliminary data.</text>
</comment>
<name>A0ABT3QEK8_9PROT</name>
<evidence type="ECO:0000256" key="7">
    <source>
        <dbReference type="ARBA" id="ARBA00038151"/>
    </source>
</evidence>
<evidence type="ECO:0000256" key="10">
    <source>
        <dbReference type="SAM" id="Phobius"/>
    </source>
</evidence>
<keyword evidence="12" id="KW-1185">Reference proteome</keyword>
<evidence type="ECO:0000256" key="2">
    <source>
        <dbReference type="ARBA" id="ARBA00022448"/>
    </source>
</evidence>
<dbReference type="InterPro" id="IPR000390">
    <property type="entry name" value="Small_drug/metabolite_transptr"/>
</dbReference>
<evidence type="ECO:0000256" key="4">
    <source>
        <dbReference type="ARBA" id="ARBA00022692"/>
    </source>
</evidence>
<feature type="transmembrane region" description="Helical" evidence="10">
    <location>
        <begin position="84"/>
        <end position="103"/>
    </location>
</feature>
<evidence type="ECO:0000313" key="12">
    <source>
        <dbReference type="Proteomes" id="UP001301152"/>
    </source>
</evidence>
<dbReference type="RefSeq" id="WP_086555112.1">
    <property type="nucleotide sequence ID" value="NZ_JAERKY010000001.1"/>
</dbReference>
<dbReference type="InterPro" id="IPR037185">
    <property type="entry name" value="EmrE-like"/>
</dbReference>
<dbReference type="InterPro" id="IPR045324">
    <property type="entry name" value="Small_multidrug_res"/>
</dbReference>
<evidence type="ECO:0000256" key="9">
    <source>
        <dbReference type="RuleBase" id="RU003942"/>
    </source>
</evidence>
<dbReference type="SUPFAM" id="SSF103481">
    <property type="entry name" value="Multidrug resistance efflux transporter EmrE"/>
    <property type="match status" value="1"/>
</dbReference>
<dbReference type="Pfam" id="PF00893">
    <property type="entry name" value="Multi_Drug_Res"/>
    <property type="match status" value="1"/>
</dbReference>
<sequence length="105" mass="11297">MDWFYLIVSGILEIGFTTCLRFTKSLSDIGWFAGLLVCMVTSISLIQLATRSIPMGTAYAVWTALGAAGTVVFGMIVFHEPVSAMRLVFISGIVLCVIGLKLCGN</sequence>
<dbReference type="Gene3D" id="1.10.3730.20">
    <property type="match status" value="1"/>
</dbReference>
<dbReference type="PANTHER" id="PTHR30561">
    <property type="entry name" value="SMR FAMILY PROTON-DEPENDENT DRUG EFFLUX TRANSPORTER SUGE"/>
    <property type="match status" value="1"/>
</dbReference>
<evidence type="ECO:0000256" key="6">
    <source>
        <dbReference type="ARBA" id="ARBA00023136"/>
    </source>
</evidence>
<accession>A0ABT3QEK8</accession>
<protein>
    <recommendedName>
        <fullName evidence="8">Guanidinium exporter</fullName>
    </recommendedName>
</protein>
<evidence type="ECO:0000256" key="8">
    <source>
        <dbReference type="ARBA" id="ARBA00039168"/>
    </source>
</evidence>
<keyword evidence="3" id="KW-1003">Cell membrane</keyword>
<keyword evidence="6 10" id="KW-0472">Membrane</keyword>
<keyword evidence="5 10" id="KW-1133">Transmembrane helix</keyword>
<reference evidence="11 12" key="1">
    <citation type="submission" date="2022-11" db="EMBL/GenBank/DDBJ databases">
        <title>Genome sequencing of Acetobacter type strain.</title>
        <authorList>
            <person name="Heo J."/>
            <person name="Lee D."/>
            <person name="Han B.-H."/>
            <person name="Hong S.-B."/>
            <person name="Kwon S.-W."/>
        </authorList>
    </citation>
    <scope>NUCLEOTIDE SEQUENCE [LARGE SCALE GENOMIC DNA]</scope>
    <source>
        <strain evidence="11 12">KACC 21253</strain>
    </source>
</reference>
<evidence type="ECO:0000256" key="1">
    <source>
        <dbReference type="ARBA" id="ARBA00004651"/>
    </source>
</evidence>
<dbReference type="PANTHER" id="PTHR30561:SF0">
    <property type="entry name" value="GUANIDINIUM EXPORTER"/>
    <property type="match status" value="1"/>
</dbReference>
<comment type="similarity">
    <text evidence="7">Belongs to the drug/metabolite transporter (DMT) superfamily. Small multidrug resistance (SMR) (TC 2.A.7.1) family. Gdx/SugE subfamily.</text>
</comment>
<feature type="transmembrane region" description="Helical" evidence="10">
    <location>
        <begin position="58"/>
        <end position="78"/>
    </location>
</feature>
<dbReference type="EMBL" id="JAPIUZ010000003">
    <property type="protein sequence ID" value="MCX2563722.1"/>
    <property type="molecule type" value="Genomic_DNA"/>
</dbReference>
<evidence type="ECO:0000256" key="5">
    <source>
        <dbReference type="ARBA" id="ARBA00022989"/>
    </source>
</evidence>
<organism evidence="11 12">
    <name type="scientific">Acetobacter thailandicus</name>
    <dbReference type="NCBI Taxonomy" id="1502842"/>
    <lineage>
        <taxon>Bacteria</taxon>
        <taxon>Pseudomonadati</taxon>
        <taxon>Pseudomonadota</taxon>
        <taxon>Alphaproteobacteria</taxon>
        <taxon>Acetobacterales</taxon>
        <taxon>Acetobacteraceae</taxon>
        <taxon>Acetobacter</taxon>
    </lineage>
</organism>
<evidence type="ECO:0000313" key="11">
    <source>
        <dbReference type="EMBL" id="MCX2563722.1"/>
    </source>
</evidence>
<keyword evidence="4 9" id="KW-0812">Transmembrane</keyword>
<proteinExistence type="inferred from homology"/>